<comment type="similarity">
    <text evidence="2 6">Belongs to the 4-toluene sulfonate uptake permease (TSUP) (TC 2.A.102) family.</text>
</comment>
<keyword evidence="5 6" id="KW-0472">Membrane</keyword>
<evidence type="ECO:0000313" key="7">
    <source>
        <dbReference type="EMBL" id="MEQ2455354.1"/>
    </source>
</evidence>
<feature type="transmembrane region" description="Helical" evidence="6">
    <location>
        <begin position="47"/>
        <end position="67"/>
    </location>
</feature>
<evidence type="ECO:0000256" key="5">
    <source>
        <dbReference type="ARBA" id="ARBA00023136"/>
    </source>
</evidence>
<dbReference type="EMBL" id="JBBMFT010000001">
    <property type="protein sequence ID" value="MEQ2455354.1"/>
    <property type="molecule type" value="Genomic_DNA"/>
</dbReference>
<evidence type="ECO:0000313" key="8">
    <source>
        <dbReference type="Proteomes" id="UP001440599"/>
    </source>
</evidence>
<evidence type="ECO:0000256" key="3">
    <source>
        <dbReference type="ARBA" id="ARBA00022692"/>
    </source>
</evidence>
<evidence type="ECO:0000256" key="1">
    <source>
        <dbReference type="ARBA" id="ARBA00004141"/>
    </source>
</evidence>
<keyword evidence="6" id="KW-1003">Cell membrane</keyword>
<keyword evidence="8" id="KW-1185">Reference proteome</keyword>
<reference evidence="7 8" key="1">
    <citation type="submission" date="2024-03" db="EMBL/GenBank/DDBJ databases">
        <title>Human intestinal bacterial collection.</title>
        <authorList>
            <person name="Pauvert C."/>
            <person name="Hitch T.C.A."/>
            <person name="Clavel T."/>
        </authorList>
    </citation>
    <scope>NUCLEOTIDE SEQUENCE [LARGE SCALE GENOMIC DNA]</scope>
    <source>
        <strain evidence="7 8">CLA-AP-H34</strain>
    </source>
</reference>
<accession>A0ABV1EL85</accession>
<dbReference type="Pfam" id="PF01925">
    <property type="entry name" value="TauE"/>
    <property type="match status" value="1"/>
</dbReference>
<evidence type="ECO:0000256" key="6">
    <source>
        <dbReference type="RuleBase" id="RU363041"/>
    </source>
</evidence>
<proteinExistence type="inferred from homology"/>
<evidence type="ECO:0000256" key="2">
    <source>
        <dbReference type="ARBA" id="ARBA00009142"/>
    </source>
</evidence>
<comment type="subcellular location">
    <subcellularLocation>
        <location evidence="6">Cell membrane</location>
        <topology evidence="6">Multi-pass membrane protein</topology>
    </subcellularLocation>
    <subcellularLocation>
        <location evidence="1">Membrane</location>
        <topology evidence="1">Multi-pass membrane protein</topology>
    </subcellularLocation>
</comment>
<keyword evidence="3 6" id="KW-0812">Transmembrane</keyword>
<feature type="transmembrane region" description="Helical" evidence="6">
    <location>
        <begin position="73"/>
        <end position="94"/>
    </location>
</feature>
<dbReference type="PANTHER" id="PTHR43701:SF2">
    <property type="entry name" value="MEMBRANE TRANSPORTER PROTEIN YJNA-RELATED"/>
    <property type="match status" value="1"/>
</dbReference>
<dbReference type="Proteomes" id="UP001440599">
    <property type="component" value="Unassembled WGS sequence"/>
</dbReference>
<protein>
    <recommendedName>
        <fullName evidence="6">Probable membrane transporter protein</fullName>
    </recommendedName>
</protein>
<evidence type="ECO:0000256" key="4">
    <source>
        <dbReference type="ARBA" id="ARBA00022989"/>
    </source>
</evidence>
<dbReference type="InterPro" id="IPR051598">
    <property type="entry name" value="TSUP/Inactive_protease-like"/>
</dbReference>
<name>A0ABV1EL85_9FIRM</name>
<dbReference type="PANTHER" id="PTHR43701">
    <property type="entry name" value="MEMBRANE TRANSPORTER PROTEIN MJ0441-RELATED"/>
    <property type="match status" value="1"/>
</dbReference>
<comment type="caution">
    <text evidence="7">The sequence shown here is derived from an EMBL/GenBank/DDBJ whole genome shotgun (WGS) entry which is preliminary data.</text>
</comment>
<sequence>MNIKQNLRGALAGVAAGLTNGFFGGGGGMLLVPLLTRWCKLEQRKAFATSVAIILPLCALSSAIYWFRGGLDLVTALPYLAGGLAGGLIGGSVFRRLNMLWLRRAFALLILYGGVKALFF</sequence>
<keyword evidence="4 6" id="KW-1133">Transmembrane helix</keyword>
<gene>
    <name evidence="7" type="ORF">WMO45_02375</name>
</gene>
<dbReference type="InterPro" id="IPR002781">
    <property type="entry name" value="TM_pro_TauE-like"/>
</dbReference>
<dbReference type="RefSeq" id="WP_349139056.1">
    <property type="nucleotide sequence ID" value="NZ_JBBMFT010000001.1"/>
</dbReference>
<organism evidence="7 8">
    <name type="scientific">Flavonifractor hominis</name>
    <dbReference type="NCBI Taxonomy" id="3133178"/>
    <lineage>
        <taxon>Bacteria</taxon>
        <taxon>Bacillati</taxon>
        <taxon>Bacillota</taxon>
        <taxon>Clostridia</taxon>
        <taxon>Eubacteriales</taxon>
        <taxon>Oscillospiraceae</taxon>
        <taxon>Flavonifractor</taxon>
    </lineage>
</organism>
<feature type="transmembrane region" description="Helical" evidence="6">
    <location>
        <begin position="101"/>
        <end position="119"/>
    </location>
</feature>
<feature type="transmembrane region" description="Helical" evidence="6">
    <location>
        <begin position="12"/>
        <end position="35"/>
    </location>
</feature>